<reference evidence="4" key="1">
    <citation type="journal article" date="2016" name="Nat. Genet.">
        <title>A high-quality carrot genome assembly provides new insights into carotenoid accumulation and asterid genome evolution.</title>
        <authorList>
            <person name="Iorizzo M."/>
            <person name="Ellison S."/>
            <person name="Senalik D."/>
            <person name="Zeng P."/>
            <person name="Satapoomin P."/>
            <person name="Huang J."/>
            <person name="Bowman M."/>
            <person name="Iovene M."/>
            <person name="Sanseverino W."/>
            <person name="Cavagnaro P."/>
            <person name="Yildiz M."/>
            <person name="Macko-Podgorni A."/>
            <person name="Moranska E."/>
            <person name="Grzebelus E."/>
            <person name="Grzebelus D."/>
            <person name="Ashrafi H."/>
            <person name="Zheng Z."/>
            <person name="Cheng S."/>
            <person name="Spooner D."/>
            <person name="Van Deynze A."/>
            <person name="Simon P."/>
        </authorList>
    </citation>
    <scope>NUCLEOTIDE SEQUENCE [LARGE SCALE GENOMIC DNA]</scope>
    <source>
        <tissue evidence="4">Leaf</tissue>
    </source>
</reference>
<dbReference type="InterPro" id="IPR011009">
    <property type="entry name" value="Kinase-like_dom_sf"/>
</dbReference>
<dbReference type="SUPFAM" id="SSF56112">
    <property type="entry name" value="Protein kinase-like (PK-like)"/>
    <property type="match status" value="1"/>
</dbReference>
<comment type="subcellular location">
    <subcellularLocation>
        <location evidence="1">Cell membrane</location>
    </subcellularLocation>
</comment>
<sequence>MTVKMKITWQSLFPKCGKSEKHSCMIQNRVIPKQSSVSRVSISDFSSSSVLSEELSNSLVGSNLYDFTLAELKVITHGFSPSNFLGEGGFGPVHKGFIDENLRPGLKAQSVATEVIFLGQLRHEHMVKLIGYCCEDENRLLVYEYMPRGSLENQLFRKTAALKTAALAYQCLGQRPKSRPTMRTVIKTLEPLTNFDGVTDAFVYTVSINSNEAKED</sequence>
<accession>A0A166C274</accession>
<gene>
    <name evidence="4" type="ORF">DCAR_011945</name>
</gene>
<dbReference type="GO" id="GO:0005886">
    <property type="term" value="C:plasma membrane"/>
    <property type="evidence" value="ECO:0007669"/>
    <property type="project" value="UniProtKB-SubCell"/>
</dbReference>
<dbReference type="AlphaFoldDB" id="A0A166C274"/>
<comment type="caution">
    <text evidence="4">The sequence shown here is derived from an EMBL/GenBank/DDBJ whole genome shotgun (WGS) entry which is preliminary data.</text>
</comment>
<feature type="domain" description="Protein kinase" evidence="3">
    <location>
        <begin position="79"/>
        <end position="216"/>
    </location>
</feature>
<dbReference type="Gramene" id="KZN03189">
    <property type="protein sequence ID" value="KZN03189"/>
    <property type="gene ID" value="DCAR_011945"/>
</dbReference>
<protein>
    <recommendedName>
        <fullName evidence="3">Protein kinase domain-containing protein</fullName>
    </recommendedName>
</protein>
<keyword evidence="2" id="KW-1003">Cell membrane</keyword>
<dbReference type="InterPro" id="IPR001245">
    <property type="entry name" value="Ser-Thr/Tyr_kinase_cat_dom"/>
</dbReference>
<keyword evidence="2" id="KW-0472">Membrane</keyword>
<name>A0A166C274_DAUCS</name>
<evidence type="ECO:0000256" key="2">
    <source>
        <dbReference type="ARBA" id="ARBA00022475"/>
    </source>
</evidence>
<dbReference type="EMBL" id="LNRQ01000003">
    <property type="protein sequence ID" value="KZN03189.1"/>
    <property type="molecule type" value="Genomic_DNA"/>
</dbReference>
<dbReference type="InterPro" id="IPR000719">
    <property type="entry name" value="Prot_kinase_dom"/>
</dbReference>
<dbReference type="GO" id="GO:0005524">
    <property type="term" value="F:ATP binding"/>
    <property type="evidence" value="ECO:0007669"/>
    <property type="project" value="InterPro"/>
</dbReference>
<proteinExistence type="predicted"/>
<dbReference type="GO" id="GO:0004672">
    <property type="term" value="F:protein kinase activity"/>
    <property type="evidence" value="ECO:0007669"/>
    <property type="project" value="InterPro"/>
</dbReference>
<dbReference type="InterPro" id="IPR050823">
    <property type="entry name" value="Plant_Ser_Thr_Prot_Kinase"/>
</dbReference>
<dbReference type="PANTHER" id="PTHR45621">
    <property type="entry name" value="OS01G0588500 PROTEIN-RELATED"/>
    <property type="match status" value="1"/>
</dbReference>
<organism evidence="4">
    <name type="scientific">Daucus carota subsp. sativus</name>
    <name type="common">Carrot</name>
    <dbReference type="NCBI Taxonomy" id="79200"/>
    <lineage>
        <taxon>Eukaryota</taxon>
        <taxon>Viridiplantae</taxon>
        <taxon>Streptophyta</taxon>
        <taxon>Embryophyta</taxon>
        <taxon>Tracheophyta</taxon>
        <taxon>Spermatophyta</taxon>
        <taxon>Magnoliopsida</taxon>
        <taxon>eudicotyledons</taxon>
        <taxon>Gunneridae</taxon>
        <taxon>Pentapetalae</taxon>
        <taxon>asterids</taxon>
        <taxon>campanulids</taxon>
        <taxon>Apiales</taxon>
        <taxon>Apiaceae</taxon>
        <taxon>Apioideae</taxon>
        <taxon>Scandiceae</taxon>
        <taxon>Daucinae</taxon>
        <taxon>Daucus</taxon>
        <taxon>Daucus sect. Daucus</taxon>
    </lineage>
</organism>
<evidence type="ECO:0000259" key="3">
    <source>
        <dbReference type="PROSITE" id="PS50011"/>
    </source>
</evidence>
<evidence type="ECO:0000256" key="1">
    <source>
        <dbReference type="ARBA" id="ARBA00004236"/>
    </source>
</evidence>
<dbReference type="Gene3D" id="3.30.200.20">
    <property type="entry name" value="Phosphorylase Kinase, domain 1"/>
    <property type="match status" value="1"/>
</dbReference>
<evidence type="ECO:0000313" key="4">
    <source>
        <dbReference type="EMBL" id="KZN03189.1"/>
    </source>
</evidence>
<dbReference type="Pfam" id="PF07714">
    <property type="entry name" value="PK_Tyr_Ser-Thr"/>
    <property type="match status" value="1"/>
</dbReference>
<dbReference type="PROSITE" id="PS50011">
    <property type="entry name" value="PROTEIN_KINASE_DOM"/>
    <property type="match status" value="1"/>
</dbReference>